<gene>
    <name evidence="1" type="ORF">CES86_0883</name>
</gene>
<dbReference type="EMBL" id="NNRN01000038">
    <property type="protein sequence ID" value="OYR31390.1"/>
    <property type="molecule type" value="Genomic_DNA"/>
</dbReference>
<sequence>MPSVSGFFISDFLWADQAVNQTTPLSGPLFRPKSGLLPCSIGYHRFLFFSLFELS</sequence>
<protein>
    <submittedName>
        <fullName evidence="1">Uncharacterized protein</fullName>
    </submittedName>
</protein>
<dbReference type="AlphaFoldDB" id="A0A256GWW3"/>
<reference evidence="1" key="1">
    <citation type="submission" date="2017-07" db="EMBL/GenBank/DDBJ databases">
        <title>Draft genome of Ochrobactrum lupini type strain LUP21.</title>
        <authorList>
            <person name="Krzyzanowska D.M."/>
            <person name="Jafra S."/>
        </authorList>
    </citation>
    <scope>NUCLEOTIDE SEQUENCE [LARGE SCALE GENOMIC DNA]</scope>
    <source>
        <strain evidence="1">LUP21</strain>
    </source>
</reference>
<organism evidence="1">
    <name type="scientific">Brucella lupini</name>
    <dbReference type="NCBI Taxonomy" id="255457"/>
    <lineage>
        <taxon>Bacteria</taxon>
        <taxon>Pseudomonadati</taxon>
        <taxon>Pseudomonadota</taxon>
        <taxon>Alphaproteobacteria</taxon>
        <taxon>Hyphomicrobiales</taxon>
        <taxon>Brucellaceae</taxon>
        <taxon>Brucella/Ochrobactrum group</taxon>
        <taxon>Brucella</taxon>
    </lineage>
</organism>
<comment type="caution">
    <text evidence="1">The sequence shown here is derived from an EMBL/GenBank/DDBJ whole genome shotgun (WGS) entry which is preliminary data.</text>
</comment>
<proteinExistence type="predicted"/>
<dbReference type="Proteomes" id="UP000216363">
    <property type="component" value="Unassembled WGS sequence"/>
</dbReference>
<accession>A0A256GWW3</accession>
<evidence type="ECO:0000313" key="1">
    <source>
        <dbReference type="EMBL" id="OYR31390.1"/>
    </source>
</evidence>
<name>A0A256GWW3_9HYPH</name>